<proteinExistence type="predicted"/>
<gene>
    <name evidence="1" type="ORF">BDR25DRAFT_377257</name>
</gene>
<evidence type="ECO:0000313" key="2">
    <source>
        <dbReference type="Proteomes" id="UP000799755"/>
    </source>
</evidence>
<protein>
    <submittedName>
        <fullName evidence="1">Soluble quino protein glucose dehydrogenase</fullName>
    </submittedName>
</protein>
<evidence type="ECO:0000313" key="1">
    <source>
        <dbReference type="EMBL" id="KAF2466659.1"/>
    </source>
</evidence>
<keyword evidence="2" id="KW-1185">Reference proteome</keyword>
<sequence>MTGIQYIVMAIAALAPQAFAQTCATINPANPATFASGYSGRVVMNGLKTPRGFVFDCQGNILTAEQGGYGVRYIQLTDNGGTNVCVKSSKQLISDSSINHGIALTPDCKTLFVSSLTTVWSWTYDGTTGTVSNKKTVVQNMRNGGFHLSRTLLVPKANPDVLIIQRGSDGNLDSAAAKVETARSQLRIFKIADIQAAAVDYTKGEVLGMGLRNTVGVGEDPRGGIWSVDNGCDDMKRGGSDIHQENPCEELNYHGMINDTASAERGKDYGYPDCYAVWDPSIIPNGSGLKVGQNFVIDSPTAGNTDATCQAKMAPKLCFPSHTAPLDIKFNAKGDTAYVPFHGSWDRTSPDGYRLSKVAFDPVMGMPTAPSTSKTAAVNIMYNENLGGCPNKCFRPVNVAFGPNGQLFMTSDTTNEIWVIGGATYK</sequence>
<name>A0ACB6QI90_9PLEO</name>
<accession>A0ACB6QI90</accession>
<organism evidence="1 2">
    <name type="scientific">Lindgomyces ingoldianus</name>
    <dbReference type="NCBI Taxonomy" id="673940"/>
    <lineage>
        <taxon>Eukaryota</taxon>
        <taxon>Fungi</taxon>
        <taxon>Dikarya</taxon>
        <taxon>Ascomycota</taxon>
        <taxon>Pezizomycotina</taxon>
        <taxon>Dothideomycetes</taxon>
        <taxon>Pleosporomycetidae</taxon>
        <taxon>Pleosporales</taxon>
        <taxon>Lindgomycetaceae</taxon>
        <taxon>Lindgomyces</taxon>
    </lineage>
</organism>
<dbReference type="Proteomes" id="UP000799755">
    <property type="component" value="Unassembled WGS sequence"/>
</dbReference>
<reference evidence="1" key="1">
    <citation type="journal article" date="2020" name="Stud. Mycol.">
        <title>101 Dothideomycetes genomes: a test case for predicting lifestyles and emergence of pathogens.</title>
        <authorList>
            <person name="Haridas S."/>
            <person name="Albert R."/>
            <person name="Binder M."/>
            <person name="Bloem J."/>
            <person name="Labutti K."/>
            <person name="Salamov A."/>
            <person name="Andreopoulos B."/>
            <person name="Baker S."/>
            <person name="Barry K."/>
            <person name="Bills G."/>
            <person name="Bluhm B."/>
            <person name="Cannon C."/>
            <person name="Castanera R."/>
            <person name="Culley D."/>
            <person name="Daum C."/>
            <person name="Ezra D."/>
            <person name="Gonzalez J."/>
            <person name="Henrissat B."/>
            <person name="Kuo A."/>
            <person name="Liang C."/>
            <person name="Lipzen A."/>
            <person name="Lutzoni F."/>
            <person name="Magnuson J."/>
            <person name="Mondo S."/>
            <person name="Nolan M."/>
            <person name="Ohm R."/>
            <person name="Pangilinan J."/>
            <person name="Park H.-J."/>
            <person name="Ramirez L."/>
            <person name="Alfaro M."/>
            <person name="Sun H."/>
            <person name="Tritt A."/>
            <person name="Yoshinaga Y."/>
            <person name="Zwiers L.-H."/>
            <person name="Turgeon B."/>
            <person name="Goodwin S."/>
            <person name="Spatafora J."/>
            <person name="Crous P."/>
            <person name="Grigoriev I."/>
        </authorList>
    </citation>
    <scope>NUCLEOTIDE SEQUENCE</scope>
    <source>
        <strain evidence="1">ATCC 200398</strain>
    </source>
</reference>
<comment type="caution">
    <text evidence="1">The sequence shown here is derived from an EMBL/GenBank/DDBJ whole genome shotgun (WGS) entry which is preliminary data.</text>
</comment>
<dbReference type="EMBL" id="MU003524">
    <property type="protein sequence ID" value="KAF2466659.1"/>
    <property type="molecule type" value="Genomic_DNA"/>
</dbReference>